<evidence type="ECO:0000256" key="2">
    <source>
        <dbReference type="ARBA" id="ARBA00022857"/>
    </source>
</evidence>
<dbReference type="CDD" id="cd05251">
    <property type="entry name" value="NmrA_like_SDR_a"/>
    <property type="match status" value="1"/>
</dbReference>
<evidence type="ECO:0000313" key="5">
    <source>
        <dbReference type="Proteomes" id="UP001445335"/>
    </source>
</evidence>
<dbReference type="InterPro" id="IPR008030">
    <property type="entry name" value="NmrA-like"/>
</dbReference>
<dbReference type="PANTHER" id="PTHR42748:SF7">
    <property type="entry name" value="NMRA LIKE REDOX SENSOR 1-RELATED"/>
    <property type="match status" value="1"/>
</dbReference>
<dbReference type="SUPFAM" id="SSF51735">
    <property type="entry name" value="NAD(P)-binding Rossmann-fold domains"/>
    <property type="match status" value="1"/>
</dbReference>
<dbReference type="Proteomes" id="UP001445335">
    <property type="component" value="Unassembled WGS sequence"/>
</dbReference>
<organism evidence="4 5">
    <name type="scientific">Elliptochloris bilobata</name>
    <dbReference type="NCBI Taxonomy" id="381761"/>
    <lineage>
        <taxon>Eukaryota</taxon>
        <taxon>Viridiplantae</taxon>
        <taxon>Chlorophyta</taxon>
        <taxon>core chlorophytes</taxon>
        <taxon>Trebouxiophyceae</taxon>
        <taxon>Trebouxiophyceae incertae sedis</taxon>
        <taxon>Elliptochloris clade</taxon>
        <taxon>Elliptochloris</taxon>
    </lineage>
</organism>
<gene>
    <name evidence="4" type="ORF">WJX81_002045</name>
</gene>
<evidence type="ECO:0000259" key="3">
    <source>
        <dbReference type="Pfam" id="PF05368"/>
    </source>
</evidence>
<sequence>MARPVIVVLGATGSQGGGVVAALLKQDKFSVRAVTRSAAKAKDLAEKGVEVIEADMNDKASLVKAFESAEGAFIVTDFWGGAGLNAETEIQQGKNAVDAAKEAKVGHVVLSALEDPRKLVPKGALPELSNEPGHLVSHFETKAEVEAYLEDSGVPFTALHTSIFYDNFIKFFQYQRNDTDGSRMWCDNLGTAPLAAHAASDIGGTAAVVFADPTKYAGKVVPVVAEEYLSWPQAAEILTEVTGFPVKYVQVSDEEMAKFPFPGAEDLMAMFRYYRMQPFYNNLRNPKYAIFHGPSFRDWATENRDELIAAIK</sequence>
<evidence type="ECO:0000256" key="1">
    <source>
        <dbReference type="ARBA" id="ARBA00006328"/>
    </source>
</evidence>
<comment type="caution">
    <text evidence="4">The sequence shown here is derived from an EMBL/GenBank/DDBJ whole genome shotgun (WGS) entry which is preliminary data.</text>
</comment>
<dbReference type="Gene3D" id="3.40.50.720">
    <property type="entry name" value="NAD(P)-binding Rossmann-like Domain"/>
    <property type="match status" value="1"/>
</dbReference>
<reference evidence="4 5" key="1">
    <citation type="journal article" date="2024" name="Nat. Commun.">
        <title>Phylogenomics reveals the evolutionary origins of lichenization in chlorophyte algae.</title>
        <authorList>
            <person name="Puginier C."/>
            <person name="Libourel C."/>
            <person name="Otte J."/>
            <person name="Skaloud P."/>
            <person name="Haon M."/>
            <person name="Grisel S."/>
            <person name="Petersen M."/>
            <person name="Berrin J.G."/>
            <person name="Delaux P.M."/>
            <person name="Dal Grande F."/>
            <person name="Keller J."/>
        </authorList>
    </citation>
    <scope>NUCLEOTIDE SEQUENCE [LARGE SCALE GENOMIC DNA]</scope>
    <source>
        <strain evidence="4 5">SAG 245.80</strain>
    </source>
</reference>
<protein>
    <recommendedName>
        <fullName evidence="3">NmrA-like domain-containing protein</fullName>
    </recommendedName>
</protein>
<feature type="domain" description="NmrA-like" evidence="3">
    <location>
        <begin position="5"/>
        <end position="276"/>
    </location>
</feature>
<keyword evidence="5" id="KW-1185">Reference proteome</keyword>
<proteinExistence type="inferred from homology"/>
<evidence type="ECO:0000313" key="4">
    <source>
        <dbReference type="EMBL" id="KAK9826155.1"/>
    </source>
</evidence>
<dbReference type="InterPro" id="IPR036291">
    <property type="entry name" value="NAD(P)-bd_dom_sf"/>
</dbReference>
<dbReference type="Gene3D" id="3.90.25.10">
    <property type="entry name" value="UDP-galactose 4-epimerase, domain 1"/>
    <property type="match status" value="1"/>
</dbReference>
<dbReference type="AlphaFoldDB" id="A0AAW1QX90"/>
<dbReference type="Pfam" id="PF05368">
    <property type="entry name" value="NmrA"/>
    <property type="match status" value="1"/>
</dbReference>
<dbReference type="InterPro" id="IPR051164">
    <property type="entry name" value="NmrA-like_oxidored"/>
</dbReference>
<comment type="similarity">
    <text evidence="1">Belongs to the NmrA-type oxidoreductase family.</text>
</comment>
<name>A0AAW1QX90_9CHLO</name>
<keyword evidence="2" id="KW-0521">NADP</keyword>
<dbReference type="EMBL" id="JALJOU010000067">
    <property type="protein sequence ID" value="KAK9826155.1"/>
    <property type="molecule type" value="Genomic_DNA"/>
</dbReference>
<accession>A0AAW1QX90</accession>
<dbReference type="PANTHER" id="PTHR42748">
    <property type="entry name" value="NITROGEN METABOLITE REPRESSION PROTEIN NMRA FAMILY MEMBER"/>
    <property type="match status" value="1"/>
</dbReference>